<dbReference type="NCBIfam" id="NF037995">
    <property type="entry name" value="TRAP_S1"/>
    <property type="match status" value="1"/>
</dbReference>
<reference evidence="4" key="1">
    <citation type="submission" date="2020-09" db="EMBL/GenBank/DDBJ databases">
        <title>The genome sequence of strain Labrenzia suaedae 4C16A.</title>
        <authorList>
            <person name="Liu Y."/>
        </authorList>
    </citation>
    <scope>NUCLEOTIDE SEQUENCE [LARGE SCALE GENOMIC DNA]</scope>
    <source>
        <strain evidence="4">4C16A</strain>
    </source>
</reference>
<organism evidence="3 4">
    <name type="scientific">Roseibium litorale</name>
    <dbReference type="NCBI Taxonomy" id="2803841"/>
    <lineage>
        <taxon>Bacteria</taxon>
        <taxon>Pseudomonadati</taxon>
        <taxon>Pseudomonadota</taxon>
        <taxon>Alphaproteobacteria</taxon>
        <taxon>Hyphomicrobiales</taxon>
        <taxon>Stappiaceae</taxon>
        <taxon>Roseibium</taxon>
    </lineage>
</organism>
<dbReference type="Gene3D" id="3.40.190.170">
    <property type="entry name" value="Bacterial extracellular solute-binding protein, family 7"/>
    <property type="match status" value="1"/>
</dbReference>
<dbReference type="CDD" id="cd13666">
    <property type="entry name" value="PBP2_TRAP_DctP_like_1"/>
    <property type="match status" value="1"/>
</dbReference>
<keyword evidence="4" id="KW-1185">Reference proteome</keyword>
<comment type="caution">
    <text evidence="3">The sequence shown here is derived from an EMBL/GenBank/DDBJ whole genome shotgun (WGS) entry which is preliminary data.</text>
</comment>
<dbReference type="PANTHER" id="PTHR33376:SF15">
    <property type="entry name" value="BLL6794 PROTEIN"/>
    <property type="match status" value="1"/>
</dbReference>
<keyword evidence="1 2" id="KW-0732">Signal</keyword>
<evidence type="ECO:0000256" key="2">
    <source>
        <dbReference type="SAM" id="SignalP"/>
    </source>
</evidence>
<dbReference type="EMBL" id="JACYXI010000008">
    <property type="protein sequence ID" value="MBD8892600.1"/>
    <property type="molecule type" value="Genomic_DNA"/>
</dbReference>
<evidence type="ECO:0000313" key="4">
    <source>
        <dbReference type="Proteomes" id="UP000632063"/>
    </source>
</evidence>
<name>A0ABR9CQA5_9HYPH</name>
<protein>
    <submittedName>
        <fullName evidence="3">C4-dicarboxylate TRAP transporter substrate-binding protein</fullName>
    </submittedName>
</protein>
<dbReference type="RefSeq" id="WP_192148729.1">
    <property type="nucleotide sequence ID" value="NZ_JACYXI010000008.1"/>
</dbReference>
<dbReference type="Pfam" id="PF03480">
    <property type="entry name" value="DctP"/>
    <property type="match status" value="1"/>
</dbReference>
<gene>
    <name evidence="3" type="ORF">IG616_13690</name>
</gene>
<evidence type="ECO:0000256" key="1">
    <source>
        <dbReference type="ARBA" id="ARBA00022729"/>
    </source>
</evidence>
<accession>A0ABR9CQA5</accession>
<sequence length="368" mass="39940">MRKSLIGALILAGLTAMPALAATELRTSSGFGPNHVNAEGYKVFLNKLEELSGGNFTGKDFPSGLVSPAEMVSGLQSGMVDLGSVLMPYFPAEFVEANLPSELALIGTNGRASSAASLEYILTCQECLAEFERSGEVYLAGSATPAYQLLTLKPVRDTADLTGLRVRTGGAAFTRWAEAMGAIPVQLPAPEIFEAMSQGVVQAHYNTPQDLKSYNLFEIVKSITLINQGTFNGVSPFSIRADLWASLSPEERKQFIEAAQYGSAAILYRFEDSVKTSLEKAKADGIEIIEPSDKLVEANKAFVEKDLKELPKRLADKGIKDAEAKIARYRALVQKWKGLIQDGTTEEAYVALLKSEIWDKIDLAKYPN</sequence>
<feature type="chain" id="PRO_5045754633" evidence="2">
    <location>
        <begin position="22"/>
        <end position="368"/>
    </location>
</feature>
<proteinExistence type="predicted"/>
<dbReference type="Proteomes" id="UP000632063">
    <property type="component" value="Unassembled WGS sequence"/>
</dbReference>
<dbReference type="PANTHER" id="PTHR33376">
    <property type="match status" value="1"/>
</dbReference>
<dbReference type="InterPro" id="IPR018389">
    <property type="entry name" value="DctP_fam"/>
</dbReference>
<dbReference type="InterPro" id="IPR038404">
    <property type="entry name" value="TRAP_DctP_sf"/>
</dbReference>
<feature type="signal peptide" evidence="2">
    <location>
        <begin position="1"/>
        <end position="21"/>
    </location>
</feature>
<evidence type="ECO:0000313" key="3">
    <source>
        <dbReference type="EMBL" id="MBD8892600.1"/>
    </source>
</evidence>
<reference evidence="3 4" key="2">
    <citation type="journal article" date="2021" name="Int. J. Syst. Evol. Microbiol.">
        <title>Roseibium litorale sp. nov., isolated from a tidal flat sediment and proposal for the reclassification of Labrenzia polysiphoniae as Roseibium polysiphoniae comb. nov.</title>
        <authorList>
            <person name="Liu Y."/>
            <person name="Pei T."/>
            <person name="Du J."/>
            <person name="Chao M."/>
            <person name="Deng M.R."/>
            <person name="Zhu H."/>
        </authorList>
    </citation>
    <scope>NUCLEOTIDE SEQUENCE [LARGE SCALE GENOMIC DNA]</scope>
    <source>
        <strain evidence="3 4">4C16A</strain>
    </source>
</reference>